<accession>A0A318IPC3</accession>
<evidence type="ECO:0000313" key="3">
    <source>
        <dbReference type="Proteomes" id="UP000248395"/>
    </source>
</evidence>
<dbReference type="InterPro" id="IPR005586">
    <property type="entry name" value="ABC_trans_aux"/>
</dbReference>
<feature type="non-terminal residue" evidence="2">
    <location>
        <position position="198"/>
    </location>
</feature>
<dbReference type="Pfam" id="PF03886">
    <property type="entry name" value="ABC_trans_aux"/>
    <property type="match status" value="1"/>
</dbReference>
<name>A0A318IPC3_9NEIS</name>
<dbReference type="RefSeq" id="WP_110313877.1">
    <property type="nucleotide sequence ID" value="NZ_QJKC01000041.1"/>
</dbReference>
<dbReference type="SUPFAM" id="SSF159594">
    <property type="entry name" value="XCC0632-like"/>
    <property type="match status" value="1"/>
</dbReference>
<sequence>MSQNPLVRTASGLLLALALAGCSTAPLYYHQLQGGLPARSTPQAGAVILVEAVSLPAEVDRPQLLLQDSRGQPQLQEQHYWTASLSRLLTQALAVNLSHQLGLSSVYAAPQLSLGRAALHVAVDVRSFRLEAGEGATLAAAWRITRPGSAEALLQGYYRQHQAASGSGQAGLVAAQQDLLDGLSREIAAALAAQPAWL</sequence>
<proteinExistence type="predicted"/>
<evidence type="ECO:0000313" key="2">
    <source>
        <dbReference type="EMBL" id="PXX37916.1"/>
    </source>
</evidence>
<evidence type="ECO:0000259" key="1">
    <source>
        <dbReference type="Pfam" id="PF03886"/>
    </source>
</evidence>
<reference evidence="2 3" key="1">
    <citation type="submission" date="2018-05" db="EMBL/GenBank/DDBJ databases">
        <title>Genomic Encyclopedia of Type Strains, Phase IV (KMG-IV): sequencing the most valuable type-strain genomes for metagenomic binning, comparative biology and taxonomic classification.</title>
        <authorList>
            <person name="Goeker M."/>
        </authorList>
    </citation>
    <scope>NUCLEOTIDE SEQUENCE [LARGE SCALE GENOMIC DNA]</scope>
    <source>
        <strain evidence="2 3">DSM 25134</strain>
    </source>
</reference>
<protein>
    <recommendedName>
        <fullName evidence="1">ABC-type transport auxiliary lipoprotein component domain-containing protein</fullName>
    </recommendedName>
</protein>
<dbReference type="Gene3D" id="3.40.50.10610">
    <property type="entry name" value="ABC-type transport auxiliary lipoprotein component"/>
    <property type="match status" value="1"/>
</dbReference>
<feature type="domain" description="ABC-type transport auxiliary lipoprotein component" evidence="1">
    <location>
        <begin position="38"/>
        <end position="188"/>
    </location>
</feature>
<dbReference type="Proteomes" id="UP000248395">
    <property type="component" value="Unassembled WGS sequence"/>
</dbReference>
<gene>
    <name evidence="2" type="ORF">DFR38_1411</name>
</gene>
<dbReference type="EMBL" id="QJKC01000041">
    <property type="protein sequence ID" value="PXX37916.1"/>
    <property type="molecule type" value="Genomic_DNA"/>
</dbReference>
<comment type="caution">
    <text evidence="2">The sequence shown here is derived from an EMBL/GenBank/DDBJ whole genome shotgun (WGS) entry which is preliminary data.</text>
</comment>
<organism evidence="2 3">
    <name type="scientific">Aquitalea magnusonii</name>
    <dbReference type="NCBI Taxonomy" id="332411"/>
    <lineage>
        <taxon>Bacteria</taxon>
        <taxon>Pseudomonadati</taxon>
        <taxon>Pseudomonadota</taxon>
        <taxon>Betaproteobacteria</taxon>
        <taxon>Neisseriales</taxon>
        <taxon>Chromobacteriaceae</taxon>
        <taxon>Aquitalea</taxon>
    </lineage>
</organism>
<keyword evidence="3" id="KW-1185">Reference proteome</keyword>
<dbReference type="AlphaFoldDB" id="A0A318IPC3"/>
<dbReference type="OrthoDB" id="8595564at2"/>